<dbReference type="GO" id="GO:0012505">
    <property type="term" value="C:endomembrane system"/>
    <property type="evidence" value="ECO:0007669"/>
    <property type="project" value="UniProtKB-SubCell"/>
</dbReference>
<dbReference type="GeneID" id="64976335"/>
<dbReference type="GO" id="GO:0015099">
    <property type="term" value="F:nickel cation transmembrane transporter activity"/>
    <property type="evidence" value="ECO:0007669"/>
    <property type="project" value="UniProtKB-UniRule"/>
</dbReference>
<evidence type="ECO:0000256" key="1">
    <source>
        <dbReference type="ARBA" id="ARBA00004127"/>
    </source>
</evidence>
<evidence type="ECO:0000313" key="10">
    <source>
        <dbReference type="EMBL" id="BCS26330.1"/>
    </source>
</evidence>
<feature type="transmembrane region" description="Helical" evidence="8">
    <location>
        <begin position="56"/>
        <end position="77"/>
    </location>
</feature>
<proteinExistence type="inferred from homology"/>
<feature type="transmembrane region" description="Helical" evidence="8">
    <location>
        <begin position="332"/>
        <end position="359"/>
    </location>
</feature>
<feature type="transmembrane region" description="Helical" evidence="8">
    <location>
        <begin position="232"/>
        <end position="254"/>
    </location>
</feature>
<keyword evidence="3 8" id="KW-0813">Transport</keyword>
<evidence type="ECO:0000313" key="11">
    <source>
        <dbReference type="Proteomes" id="UP000654913"/>
    </source>
</evidence>
<reference evidence="10" key="1">
    <citation type="submission" date="2021-01" db="EMBL/GenBank/DDBJ databases">
        <authorList>
            <consortium name="Aspergillus puulaauensis MK2 genome sequencing consortium"/>
            <person name="Kazuki M."/>
            <person name="Futagami T."/>
        </authorList>
    </citation>
    <scope>NUCLEOTIDE SEQUENCE</scope>
    <source>
        <strain evidence="10">MK2</strain>
    </source>
</reference>
<feature type="transmembrane region" description="Helical" evidence="8">
    <location>
        <begin position="379"/>
        <end position="402"/>
    </location>
</feature>
<keyword evidence="11" id="KW-1185">Reference proteome</keyword>
<reference evidence="10" key="2">
    <citation type="submission" date="2021-02" db="EMBL/GenBank/DDBJ databases">
        <title>Aspergillus puulaauensis MK2 genome sequence.</title>
        <authorList>
            <person name="Futagami T."/>
            <person name="Mori K."/>
            <person name="Kadooka C."/>
            <person name="Tanaka T."/>
        </authorList>
    </citation>
    <scope>NUCLEOTIDE SEQUENCE</scope>
    <source>
        <strain evidence="10">MK2</strain>
    </source>
</reference>
<dbReference type="EMBL" id="AP024447">
    <property type="protein sequence ID" value="BCS26330.1"/>
    <property type="molecule type" value="Genomic_DNA"/>
</dbReference>
<evidence type="ECO:0000256" key="8">
    <source>
        <dbReference type="RuleBase" id="RU362101"/>
    </source>
</evidence>
<feature type="compositionally biased region" description="Polar residues" evidence="9">
    <location>
        <begin position="448"/>
        <end position="469"/>
    </location>
</feature>
<dbReference type="InterPro" id="IPR004688">
    <property type="entry name" value="Ni/Co_transpt"/>
</dbReference>
<feature type="region of interest" description="Disordered" evidence="9">
    <location>
        <begin position="420"/>
        <end position="476"/>
    </location>
</feature>
<evidence type="ECO:0000256" key="5">
    <source>
        <dbReference type="ARBA" id="ARBA00022692"/>
    </source>
</evidence>
<dbReference type="KEGG" id="apuu:APUU_51041A"/>
<protein>
    <recommendedName>
        <fullName evidence="8">Nickel/cobalt efflux system</fullName>
    </recommendedName>
</protein>
<evidence type="ECO:0000256" key="2">
    <source>
        <dbReference type="ARBA" id="ARBA00010892"/>
    </source>
</evidence>
<organism evidence="10 11">
    <name type="scientific">Aspergillus puulaauensis</name>
    <dbReference type="NCBI Taxonomy" id="1220207"/>
    <lineage>
        <taxon>Eukaryota</taxon>
        <taxon>Fungi</taxon>
        <taxon>Dikarya</taxon>
        <taxon>Ascomycota</taxon>
        <taxon>Pezizomycotina</taxon>
        <taxon>Eurotiomycetes</taxon>
        <taxon>Eurotiomycetidae</taxon>
        <taxon>Eurotiales</taxon>
        <taxon>Aspergillaceae</taxon>
        <taxon>Aspergillus</taxon>
    </lineage>
</organism>
<feature type="transmembrane region" description="Helical" evidence="8">
    <location>
        <begin position="260"/>
        <end position="279"/>
    </location>
</feature>
<feature type="transmembrane region" description="Helical" evidence="8">
    <location>
        <begin position="128"/>
        <end position="148"/>
    </location>
</feature>
<keyword evidence="4" id="KW-0533">Nickel</keyword>
<comment type="similarity">
    <text evidence="2 8">Belongs to the NiCoT transporter (TC 2.A.52) family.</text>
</comment>
<keyword evidence="7 8" id="KW-0472">Membrane</keyword>
<gene>
    <name evidence="10" type="ORF">APUU_51041A</name>
</gene>
<dbReference type="PANTHER" id="PTHR31611:SF0">
    <property type="entry name" value="HIGH-AFFINITY NICKEL TRANSPORT PROTEIN NIC1"/>
    <property type="match status" value="1"/>
</dbReference>
<dbReference type="AlphaFoldDB" id="A0A7R7XRG9"/>
<dbReference type="Pfam" id="PF03824">
    <property type="entry name" value="NicO"/>
    <property type="match status" value="1"/>
</dbReference>
<evidence type="ECO:0000256" key="4">
    <source>
        <dbReference type="ARBA" id="ARBA00022596"/>
    </source>
</evidence>
<dbReference type="PANTHER" id="PTHR31611">
    <property type="entry name" value="HIGH-AFFINITY NICKEL TRANSPORT PROTEIN NIC1"/>
    <property type="match status" value="1"/>
</dbReference>
<dbReference type="InterPro" id="IPR011541">
    <property type="entry name" value="Ni/Co_transpt_high_affinity"/>
</dbReference>
<evidence type="ECO:0000256" key="7">
    <source>
        <dbReference type="ARBA" id="ARBA00023136"/>
    </source>
</evidence>
<evidence type="ECO:0000256" key="3">
    <source>
        <dbReference type="ARBA" id="ARBA00022448"/>
    </source>
</evidence>
<comment type="subcellular location">
    <subcellularLocation>
        <location evidence="8">Cell membrane</location>
        <topology evidence="8">Multi-pass membrane protein</topology>
    </subcellularLocation>
    <subcellularLocation>
        <location evidence="1">Endomembrane system</location>
        <topology evidence="1">Multi-pass membrane protein</topology>
    </subcellularLocation>
</comment>
<dbReference type="GO" id="GO:0005886">
    <property type="term" value="C:plasma membrane"/>
    <property type="evidence" value="ECO:0007669"/>
    <property type="project" value="UniProtKB-SubCell"/>
</dbReference>
<dbReference type="OrthoDB" id="5197598at2759"/>
<dbReference type="Proteomes" id="UP000654913">
    <property type="component" value="Chromosome 5"/>
</dbReference>
<keyword evidence="6 8" id="KW-1133">Transmembrane helix</keyword>
<evidence type="ECO:0000256" key="6">
    <source>
        <dbReference type="ARBA" id="ARBA00022989"/>
    </source>
</evidence>
<keyword evidence="5 8" id="KW-0812">Transmembrane</keyword>
<name>A0A7R7XRG9_9EURO</name>
<dbReference type="RefSeq" id="XP_041558524.1">
    <property type="nucleotide sequence ID" value="XM_041706105.1"/>
</dbReference>
<feature type="transmembrane region" description="Helical" evidence="8">
    <location>
        <begin position="160"/>
        <end position="183"/>
    </location>
</feature>
<accession>A0A7R7XRG9</accession>
<sequence>MAESLIPGDNTVVEVDAQNQSDDKKWTTAKSLIRRAEHSHSRLPGIRKIPLRSIGVIFLVALVNVFVWIAVAVVLRYHPSLVSNAVLSYTLGLRHAFDADHISAIDLMTRRLLATGQKPVTVGTFFSLGHSTIVIITSIVVAATAAAVSSRFDKFSTVGGIIGTSVSAAFLILLGLMNAYILYKLYKQMQKVLNLPPGQEEEAWKIEGGGILFSVLKKMFKLIDRPWKMYPLGILFGLGFDTSSEIALLGISSIEAAKGTTFWVILIFPILFTAGMCLLDTADGALMLALYVQPATNFLPPKRTASTTSQTPLMDSDEPIIPSQNHRDPVAFLYYSIVLTTLTVIVAIVIGVIQLLTLVLNVAEPTGRFWDGVQTAGDYYDVIGGGICGAFLVFGTISVFVYKPWRRWIARRHKKPIVGGSDEEGGEYRDDVTSEDGTEERTGELVSGVNTPLNEGRSSPGVTYGSVSVQAKGDTR</sequence>
<evidence type="ECO:0000256" key="9">
    <source>
        <dbReference type="SAM" id="MobiDB-lite"/>
    </source>
</evidence>